<keyword evidence="8" id="KW-1185">Reference proteome</keyword>
<dbReference type="STRING" id="254161.SAMN05216256_12274"/>
<organism evidence="7 8">
    <name type="scientific">Halopseudomonas pachastrellae</name>
    <dbReference type="NCBI Taxonomy" id="254161"/>
    <lineage>
        <taxon>Bacteria</taxon>
        <taxon>Pseudomonadati</taxon>
        <taxon>Pseudomonadota</taxon>
        <taxon>Gammaproteobacteria</taxon>
        <taxon>Pseudomonadales</taxon>
        <taxon>Pseudomonadaceae</taxon>
        <taxon>Halopseudomonas</taxon>
    </lineage>
</organism>
<evidence type="ECO:0000256" key="2">
    <source>
        <dbReference type="ARBA" id="ARBA00022630"/>
    </source>
</evidence>
<dbReference type="Gene3D" id="3.50.50.60">
    <property type="entry name" value="FAD/NAD(P)-binding domain"/>
    <property type="match status" value="1"/>
</dbReference>
<dbReference type="SUPFAM" id="SSF51905">
    <property type="entry name" value="FAD/NAD(P)-binding domain"/>
    <property type="match status" value="1"/>
</dbReference>
<evidence type="ECO:0000259" key="6">
    <source>
        <dbReference type="Pfam" id="PF01266"/>
    </source>
</evidence>
<dbReference type="OrthoDB" id="9801699at2"/>
<name>A0A1S8DCY2_9GAMM</name>
<comment type="cofactor">
    <cofactor evidence="1">
        <name>FAD</name>
        <dbReference type="ChEBI" id="CHEBI:57692"/>
    </cofactor>
</comment>
<evidence type="ECO:0000256" key="3">
    <source>
        <dbReference type="ARBA" id="ARBA00022827"/>
    </source>
</evidence>
<dbReference type="Pfam" id="PF01266">
    <property type="entry name" value="DAO"/>
    <property type="match status" value="1"/>
</dbReference>
<dbReference type="InterPro" id="IPR006076">
    <property type="entry name" value="FAD-dep_OxRdtase"/>
</dbReference>
<keyword evidence="3" id="KW-0274">FAD</keyword>
<evidence type="ECO:0000313" key="8">
    <source>
        <dbReference type="Proteomes" id="UP000242847"/>
    </source>
</evidence>
<dbReference type="PANTHER" id="PTHR43104">
    <property type="entry name" value="L-2-HYDROXYGLUTARATE DEHYDROGENASE, MITOCHONDRIAL"/>
    <property type="match status" value="1"/>
</dbReference>
<keyword evidence="2" id="KW-0285">Flavoprotein</keyword>
<reference evidence="7 8" key="1">
    <citation type="submission" date="2017-01" db="EMBL/GenBank/DDBJ databases">
        <title>Draft genome sequence of Pseudomonas pachastrellae type strain CCUG 46540T from a deep sea.</title>
        <authorList>
            <person name="Gomila M."/>
            <person name="Mulet M."/>
            <person name="Lalucat J."/>
            <person name="Garcia-Valdes E."/>
        </authorList>
    </citation>
    <scope>NUCLEOTIDE SEQUENCE [LARGE SCALE GENOMIC DNA]</scope>
    <source>
        <strain evidence="7 8">CCUG 46540</strain>
    </source>
</reference>
<accession>A0A1S8DCY2</accession>
<dbReference type="EMBL" id="MUBC01000031">
    <property type="protein sequence ID" value="ONM43278.1"/>
    <property type="molecule type" value="Genomic_DNA"/>
</dbReference>
<dbReference type="GO" id="GO:0047545">
    <property type="term" value="F:(S)-2-hydroxyglutarate dehydrogenase activity"/>
    <property type="evidence" value="ECO:0007669"/>
    <property type="project" value="TreeGrafter"/>
</dbReference>
<dbReference type="AlphaFoldDB" id="A0A1S8DCY2"/>
<dbReference type="PANTHER" id="PTHR43104:SF4">
    <property type="entry name" value="L-2-HYDROXYGLUTARATE DEHYDROGENASE, MITOCHONDRIAL"/>
    <property type="match status" value="1"/>
</dbReference>
<gene>
    <name evidence="7" type="ORF">BXT89_13545</name>
</gene>
<proteinExistence type="inferred from homology"/>
<comment type="caution">
    <text evidence="7">The sequence shown here is derived from an EMBL/GenBank/DDBJ whole genome shotgun (WGS) entry which is preliminary data.</text>
</comment>
<protein>
    <submittedName>
        <fullName evidence="7">FAD-dependent oxidoreductase</fullName>
    </submittedName>
</protein>
<keyword evidence="4" id="KW-0560">Oxidoreductase</keyword>
<evidence type="ECO:0000256" key="1">
    <source>
        <dbReference type="ARBA" id="ARBA00001974"/>
    </source>
</evidence>
<comment type="similarity">
    <text evidence="5">Belongs to the L2HGDH family.</text>
</comment>
<evidence type="ECO:0000313" key="7">
    <source>
        <dbReference type="EMBL" id="ONM43278.1"/>
    </source>
</evidence>
<sequence length="367" mass="39181">MVDVDLVVIGAGVVGLAIAQRMARAGRSVLVLEQEEAPGLHCSSRNSEVIHAGIYYAPGSLKAQLCRQGRDLLYAWCRDYRVPHQQLGKLLVAVNEDEIPALLRLQANAAANGVELIWLSAAEVQAREPQVRAVAGLLSPLTGIVDSHALLQSFEAALQAADGELLCHTQVEHINPTHGGLELSGHSSGEVFSLRARQVVNAGGLFAQPLQAAAGAQQILPLHLCQGRYFSYSGRSPFSHLVYPMPEANAAGLGVHATLDLGGQLRFGPDVRYLDTLDYQVDEALRERFAAAIARYWPEVDAARLQPAYAGVRPKLSAAGEPARDFVIQDQSEHGVPGLIALLGIESPGLTASLALAELVAQRLDAV</sequence>
<feature type="domain" description="FAD dependent oxidoreductase" evidence="6">
    <location>
        <begin position="5"/>
        <end position="363"/>
    </location>
</feature>
<evidence type="ECO:0000256" key="4">
    <source>
        <dbReference type="ARBA" id="ARBA00023002"/>
    </source>
</evidence>
<dbReference type="InterPro" id="IPR036188">
    <property type="entry name" value="FAD/NAD-bd_sf"/>
</dbReference>
<dbReference type="Proteomes" id="UP000242847">
    <property type="component" value="Unassembled WGS sequence"/>
</dbReference>
<evidence type="ECO:0000256" key="5">
    <source>
        <dbReference type="ARBA" id="ARBA00037941"/>
    </source>
</evidence>
<dbReference type="RefSeq" id="WP_083728210.1">
    <property type="nucleotide sequence ID" value="NZ_FOUD01000022.1"/>
</dbReference>
<dbReference type="Gene3D" id="3.30.9.10">
    <property type="entry name" value="D-Amino Acid Oxidase, subunit A, domain 2"/>
    <property type="match status" value="1"/>
</dbReference>